<comment type="caution">
    <text evidence="3">The sequence shown here is derived from an EMBL/GenBank/DDBJ whole genome shotgun (WGS) entry which is preliminary data.</text>
</comment>
<organism evidence="3 4">
    <name type="scientific">Homarus americanus</name>
    <name type="common">American lobster</name>
    <dbReference type="NCBI Taxonomy" id="6706"/>
    <lineage>
        <taxon>Eukaryota</taxon>
        <taxon>Metazoa</taxon>
        <taxon>Ecdysozoa</taxon>
        <taxon>Arthropoda</taxon>
        <taxon>Crustacea</taxon>
        <taxon>Multicrustacea</taxon>
        <taxon>Malacostraca</taxon>
        <taxon>Eumalacostraca</taxon>
        <taxon>Eucarida</taxon>
        <taxon>Decapoda</taxon>
        <taxon>Pleocyemata</taxon>
        <taxon>Astacidea</taxon>
        <taxon>Nephropoidea</taxon>
        <taxon>Nephropidae</taxon>
        <taxon>Homarus</taxon>
    </lineage>
</organism>
<keyword evidence="1" id="KW-0175">Coiled coil</keyword>
<feature type="non-terminal residue" evidence="3">
    <location>
        <position position="411"/>
    </location>
</feature>
<feature type="coiled-coil region" evidence="1">
    <location>
        <begin position="5"/>
        <end position="42"/>
    </location>
</feature>
<dbReference type="AlphaFoldDB" id="A0A8J5MS95"/>
<accession>A0A8J5MS95</accession>
<gene>
    <name evidence="3" type="ORF">Hamer_G029655</name>
</gene>
<feature type="compositionally biased region" description="Polar residues" evidence="2">
    <location>
        <begin position="72"/>
        <end position="81"/>
    </location>
</feature>
<dbReference type="EMBL" id="JAHLQT010029439">
    <property type="protein sequence ID" value="KAG7161451.1"/>
    <property type="molecule type" value="Genomic_DNA"/>
</dbReference>
<proteinExistence type="predicted"/>
<evidence type="ECO:0000313" key="4">
    <source>
        <dbReference type="Proteomes" id="UP000747542"/>
    </source>
</evidence>
<evidence type="ECO:0000256" key="2">
    <source>
        <dbReference type="SAM" id="MobiDB-lite"/>
    </source>
</evidence>
<name>A0A8J5MS95_HOMAM</name>
<keyword evidence="4" id="KW-1185">Reference proteome</keyword>
<sequence length="411" mass="46074">RTHSIQLLQEQCEEQKQLLQKQQEQKQLQSQLQEEIDKKINEWDDAMYEVQVEQGVIKEGEGDKLTQHKQKQYQPRSSDSYNCDGVRETSFVLAQSGANSVESYGTCDERVEKGSVKLNYRAPEFRLRATSGEVTNYPRDPIKKKPQEFDEKVSWEAYQAQFELLAEQNGWDDKQCAVQLATSFKGAAMEVLSQLTGEGRCSYMSLKGGVEPGAKMRFTGPDSALVPVIEAKQQFTQDLENMAQRTYPGASHDLSAVMLRDQFVDALDSTQLKIQHKVSVGDRHSLGADFCEAGVVSHRQLPETSHQLCWITGHGAVLKGRVDISINLGGEEETLQVYIADIEDLCILGLDYLLPRKLKIIGKWVLLKTEKHASAKVTARRAVVIPPRSEALLTCKVNGALHTRLGLVEPD</sequence>
<feature type="region of interest" description="Disordered" evidence="2">
    <location>
        <begin position="61"/>
        <end position="81"/>
    </location>
</feature>
<dbReference type="PANTHER" id="PTHR45823:SF1">
    <property type="entry name" value="T-SNARE COILED-COIL HOMOLOGY DOMAIN-CONTAINING PROTEIN"/>
    <property type="match status" value="1"/>
</dbReference>
<evidence type="ECO:0000256" key="1">
    <source>
        <dbReference type="SAM" id="Coils"/>
    </source>
</evidence>
<evidence type="ECO:0000313" key="3">
    <source>
        <dbReference type="EMBL" id="KAG7161451.1"/>
    </source>
</evidence>
<dbReference type="Proteomes" id="UP000747542">
    <property type="component" value="Unassembled WGS sequence"/>
</dbReference>
<dbReference type="PANTHER" id="PTHR45823">
    <property type="entry name" value="T-SNARE COILED-COIL HOMOLOGY DOMAIN-CONTAINING PROTEIN"/>
    <property type="match status" value="1"/>
</dbReference>
<protein>
    <submittedName>
        <fullName evidence="3">Uncharacterized protein</fullName>
    </submittedName>
</protein>
<reference evidence="3" key="1">
    <citation type="journal article" date="2021" name="Sci. Adv.">
        <title>The American lobster genome reveals insights on longevity, neural, and immune adaptations.</title>
        <authorList>
            <person name="Polinski J.M."/>
            <person name="Zimin A.V."/>
            <person name="Clark K.F."/>
            <person name="Kohn A.B."/>
            <person name="Sadowski N."/>
            <person name="Timp W."/>
            <person name="Ptitsyn A."/>
            <person name="Khanna P."/>
            <person name="Romanova D.Y."/>
            <person name="Williams P."/>
            <person name="Greenwood S.J."/>
            <person name="Moroz L.L."/>
            <person name="Walt D.R."/>
            <person name="Bodnar A.G."/>
        </authorList>
    </citation>
    <scope>NUCLEOTIDE SEQUENCE</scope>
    <source>
        <strain evidence="3">GMGI-L3</strain>
    </source>
</reference>
<feature type="non-terminal residue" evidence="3">
    <location>
        <position position="1"/>
    </location>
</feature>